<dbReference type="Proteomes" id="UP000295070">
    <property type="component" value="Unassembled WGS sequence"/>
</dbReference>
<accession>A0A484BXS7</accession>
<feature type="domain" description="Glycosyl hydrolase family 38 C-terminal" evidence="1">
    <location>
        <begin position="74"/>
        <end position="200"/>
    </location>
</feature>
<dbReference type="InterPro" id="IPR011013">
    <property type="entry name" value="Gal_mutarotase_sf_dom"/>
</dbReference>
<keyword evidence="3" id="KW-1185">Reference proteome</keyword>
<gene>
    <name evidence="2" type="ORF">EPR50_G00244630</name>
</gene>
<name>A0A484BXS7_PERFV</name>
<evidence type="ECO:0000259" key="1">
    <source>
        <dbReference type="Pfam" id="PF07748"/>
    </source>
</evidence>
<proteinExistence type="predicted"/>
<dbReference type="Gene3D" id="2.70.98.30">
    <property type="entry name" value="Golgi alpha-mannosidase II, domain 4"/>
    <property type="match status" value="1"/>
</dbReference>
<protein>
    <recommendedName>
        <fullName evidence="1">Glycosyl hydrolase family 38 C-terminal domain-containing protein</fullName>
    </recommendedName>
</protein>
<evidence type="ECO:0000313" key="3">
    <source>
        <dbReference type="Proteomes" id="UP000295070"/>
    </source>
</evidence>
<dbReference type="PANTHER" id="PTHR11607">
    <property type="entry name" value="ALPHA-MANNOSIDASE"/>
    <property type="match status" value="1"/>
</dbReference>
<reference evidence="2 3" key="1">
    <citation type="submission" date="2019-01" db="EMBL/GenBank/DDBJ databases">
        <title>A chromosome-scale genome assembly of the yellow perch, Perca flavescens.</title>
        <authorList>
            <person name="Feron R."/>
            <person name="Morvezen R."/>
            <person name="Bestin A."/>
            <person name="Haffray P."/>
            <person name="Klopp C."/>
            <person name="Zahm M."/>
            <person name="Cabau C."/>
            <person name="Roques C."/>
            <person name="Donnadieu C."/>
            <person name="Bouchez O."/>
            <person name="Christie M."/>
            <person name="Larson W."/>
            <person name="Guiguen Y."/>
        </authorList>
    </citation>
    <scope>NUCLEOTIDE SEQUENCE [LARGE SCALE GENOMIC DNA]</scope>
    <source>
        <strain evidence="2">YP-PL-M2</strain>
        <tissue evidence="2">Blood</tissue>
    </source>
</reference>
<dbReference type="GO" id="GO:0006491">
    <property type="term" value="P:N-glycan processing"/>
    <property type="evidence" value="ECO:0007669"/>
    <property type="project" value="TreeGrafter"/>
</dbReference>
<organism evidence="2 3">
    <name type="scientific">Perca flavescens</name>
    <name type="common">American yellow perch</name>
    <name type="synonym">Morone flavescens</name>
    <dbReference type="NCBI Taxonomy" id="8167"/>
    <lineage>
        <taxon>Eukaryota</taxon>
        <taxon>Metazoa</taxon>
        <taxon>Chordata</taxon>
        <taxon>Craniata</taxon>
        <taxon>Vertebrata</taxon>
        <taxon>Euteleostomi</taxon>
        <taxon>Actinopterygii</taxon>
        <taxon>Neopterygii</taxon>
        <taxon>Teleostei</taxon>
        <taxon>Neoteleostei</taxon>
        <taxon>Acanthomorphata</taxon>
        <taxon>Eupercaria</taxon>
        <taxon>Perciformes</taxon>
        <taxon>Percoidei</taxon>
        <taxon>Percidae</taxon>
        <taxon>Percinae</taxon>
        <taxon>Perca</taxon>
    </lineage>
</organism>
<dbReference type="InterPro" id="IPR011682">
    <property type="entry name" value="Glyco_hydro_38_C"/>
</dbReference>
<feature type="non-terminal residue" evidence="2">
    <location>
        <position position="205"/>
    </location>
</feature>
<sequence length="205" mass="22749">MSRRSTFRCPPQTPPCRLATSTSKYGAPRRRASCRSCVCSRVWCGSSRSSSCGTEPQPTGTRAERTCSCRGRGAQVYTPPEPPLVRVSRGPVFSEITSCFRHFTHTVRLYHLDGHAGRSLEISNTVDIRSEVNRELAMRLVSDVANGNRFYSDLNGFQMQQRRTLAKLPLQANFYPMSTAAFLQDSTSRLTLLAAQSQAVAALRP</sequence>
<evidence type="ECO:0000313" key="2">
    <source>
        <dbReference type="EMBL" id="TDG95848.1"/>
    </source>
</evidence>
<dbReference type="GO" id="GO:0006013">
    <property type="term" value="P:mannose metabolic process"/>
    <property type="evidence" value="ECO:0007669"/>
    <property type="project" value="InterPro"/>
</dbReference>
<dbReference type="GO" id="GO:0004559">
    <property type="term" value="F:alpha-mannosidase activity"/>
    <property type="evidence" value="ECO:0007669"/>
    <property type="project" value="InterPro"/>
</dbReference>
<dbReference type="GO" id="GO:0030246">
    <property type="term" value="F:carbohydrate binding"/>
    <property type="evidence" value="ECO:0007669"/>
    <property type="project" value="InterPro"/>
</dbReference>
<dbReference type="EMBL" id="SCKG01000077">
    <property type="protein sequence ID" value="TDG95848.1"/>
    <property type="molecule type" value="Genomic_DNA"/>
</dbReference>
<dbReference type="SUPFAM" id="SSF74650">
    <property type="entry name" value="Galactose mutarotase-like"/>
    <property type="match status" value="1"/>
</dbReference>
<comment type="caution">
    <text evidence="2">The sequence shown here is derived from an EMBL/GenBank/DDBJ whole genome shotgun (WGS) entry which is preliminary data.</text>
</comment>
<dbReference type="PANTHER" id="PTHR11607:SF69">
    <property type="entry name" value="ALPHA-MANNOSIDASE 2"/>
    <property type="match status" value="1"/>
</dbReference>
<dbReference type="Pfam" id="PF07748">
    <property type="entry name" value="Glyco_hydro_38C"/>
    <property type="match status" value="1"/>
</dbReference>
<dbReference type="GO" id="GO:0000139">
    <property type="term" value="C:Golgi membrane"/>
    <property type="evidence" value="ECO:0007669"/>
    <property type="project" value="TreeGrafter"/>
</dbReference>
<dbReference type="InterPro" id="IPR050843">
    <property type="entry name" value="Glycosyl_Hydrlase_38"/>
</dbReference>
<dbReference type="STRING" id="8167.A0A484BXS7"/>
<dbReference type="AlphaFoldDB" id="A0A484BXS7"/>